<dbReference type="AlphaFoldDB" id="A0A818XBL4"/>
<reference evidence="3" key="1">
    <citation type="submission" date="2021-02" db="EMBL/GenBank/DDBJ databases">
        <authorList>
            <person name="Nowell W R."/>
        </authorList>
    </citation>
    <scope>NUCLEOTIDE SEQUENCE</scope>
</reference>
<evidence type="ECO:0008006" key="5">
    <source>
        <dbReference type="Google" id="ProtNLM"/>
    </source>
</evidence>
<feature type="chain" id="PRO_5032355334" description="SGNH hydrolase-type esterase domain-containing protein" evidence="2">
    <location>
        <begin position="19"/>
        <end position="695"/>
    </location>
</feature>
<evidence type="ECO:0000313" key="4">
    <source>
        <dbReference type="Proteomes" id="UP000663865"/>
    </source>
</evidence>
<keyword evidence="2" id="KW-0732">Signal</keyword>
<feature type="region of interest" description="Disordered" evidence="1">
    <location>
        <begin position="249"/>
        <end position="273"/>
    </location>
</feature>
<gene>
    <name evidence="3" type="ORF">KIK155_LOCUS28928</name>
</gene>
<evidence type="ECO:0000313" key="3">
    <source>
        <dbReference type="EMBL" id="CAF3737296.1"/>
    </source>
</evidence>
<comment type="caution">
    <text evidence="3">The sequence shown here is derived from an EMBL/GenBank/DDBJ whole genome shotgun (WGS) entry which is preliminary data.</text>
</comment>
<dbReference type="Proteomes" id="UP000663865">
    <property type="component" value="Unassembled WGS sequence"/>
</dbReference>
<evidence type="ECO:0000256" key="2">
    <source>
        <dbReference type="SAM" id="SignalP"/>
    </source>
</evidence>
<sequence length="695" mass="79953">MVSRQNVFIMLIVPPTICLVTNAQFNIDQYNNLNNAKVFLNDTIKENLYHESIRFDEAVKEAITKINDLSGTYGPIPNFTLGNDKTATNKDFRTLRARWRNYEFDTLPLGKFIQLDGLSRTPFAIKKLLLCQVKAILSFFPNIGDFFIKEQFINDIPLPVRKTMLNFPDNQRFGLEHNHYIPPNDFHFAQEPFDHEPFADKFTFPYHRYSKQINNSTYGFNPFPKHLPIRAPSYNNNFYPPHGSYRSPIIKHIPKNTKPGPSRSFPPPQRHSSPKIEIKVPIQTSENIPSISNITNVNINKPIPRYYVPQSPLLPNIPLQSDNNINEAITISPTVPKVKKPIIKRKLSPIRLNESNSSLEKSIVKSDSFLSDPSPVLKKAKYSQLSLKLKNETPIEKANRQKSYELSIQKAIENIQKFRKDHVEMFNNQLNESKNNDNSSLRNFRIPKKFATVVLPKLPNFTVKLIGDSTASRLHSHIVTIPQNFNISLMTCQNKDLESITNFLMADIDTIKDTLDDNSKIIYVVLAGQHDLTRATGKNSCELNPSFNLNKYVTNIFTTELYVKDIKKIKIIWTIPLITDFKRYCSSFRNKIVSYNLSNTYDKNNFEKSMKIREINHGIDKFLIDATCNFINIQTIDDRMVAFDKDMPQIFEKNKNGISFPNDDVTSDGLHLNNIGSNALWAKIENLINTKFSKI</sequence>
<accession>A0A818XBL4</accession>
<dbReference type="EMBL" id="CAJNYV010005306">
    <property type="protein sequence ID" value="CAF3737296.1"/>
    <property type="molecule type" value="Genomic_DNA"/>
</dbReference>
<proteinExistence type="predicted"/>
<organism evidence="3 4">
    <name type="scientific">Rotaria socialis</name>
    <dbReference type="NCBI Taxonomy" id="392032"/>
    <lineage>
        <taxon>Eukaryota</taxon>
        <taxon>Metazoa</taxon>
        <taxon>Spiralia</taxon>
        <taxon>Gnathifera</taxon>
        <taxon>Rotifera</taxon>
        <taxon>Eurotatoria</taxon>
        <taxon>Bdelloidea</taxon>
        <taxon>Philodinida</taxon>
        <taxon>Philodinidae</taxon>
        <taxon>Rotaria</taxon>
    </lineage>
</organism>
<name>A0A818XBL4_9BILA</name>
<feature type="signal peptide" evidence="2">
    <location>
        <begin position="1"/>
        <end position="18"/>
    </location>
</feature>
<evidence type="ECO:0000256" key="1">
    <source>
        <dbReference type="SAM" id="MobiDB-lite"/>
    </source>
</evidence>
<protein>
    <recommendedName>
        <fullName evidence="5">SGNH hydrolase-type esterase domain-containing protein</fullName>
    </recommendedName>
</protein>